<protein>
    <submittedName>
        <fullName evidence="5">NHL repeat containing protein</fullName>
    </submittedName>
</protein>
<keyword evidence="3" id="KW-0812">Transmembrane</keyword>
<dbReference type="EMBL" id="JWZX01003152">
    <property type="protein sequence ID" value="KOO23831.1"/>
    <property type="molecule type" value="Genomic_DNA"/>
</dbReference>
<dbReference type="Gene3D" id="2.120.10.30">
    <property type="entry name" value="TolB, C-terminal domain"/>
    <property type="match status" value="4"/>
</dbReference>
<feature type="signal peptide" evidence="4">
    <location>
        <begin position="1"/>
        <end position="26"/>
    </location>
</feature>
<dbReference type="OrthoDB" id="273823at2759"/>
<evidence type="ECO:0000313" key="6">
    <source>
        <dbReference type="Proteomes" id="UP000037460"/>
    </source>
</evidence>
<proteinExistence type="predicted"/>
<dbReference type="Pfam" id="PF01436">
    <property type="entry name" value="NHL"/>
    <property type="match status" value="2"/>
</dbReference>
<feature type="repeat" description="NHL" evidence="2">
    <location>
        <begin position="456"/>
        <end position="487"/>
    </location>
</feature>
<reference evidence="6" key="1">
    <citation type="journal article" date="2015" name="PLoS Genet.">
        <title>Genome Sequence and Transcriptome Analyses of Chrysochromulina tobin: Metabolic Tools for Enhanced Algal Fitness in the Prominent Order Prymnesiales (Haptophyceae).</title>
        <authorList>
            <person name="Hovde B.T."/>
            <person name="Deodato C.R."/>
            <person name="Hunsperger H.M."/>
            <person name="Ryken S.A."/>
            <person name="Yost W."/>
            <person name="Jha R.K."/>
            <person name="Patterson J."/>
            <person name="Monnat R.J. Jr."/>
            <person name="Barlow S.B."/>
            <person name="Starkenburg S.R."/>
            <person name="Cattolico R.A."/>
        </authorList>
    </citation>
    <scope>NUCLEOTIDE SEQUENCE</scope>
    <source>
        <strain evidence="6">CCMP291</strain>
    </source>
</reference>
<feature type="transmembrane region" description="Helical" evidence="3">
    <location>
        <begin position="512"/>
        <end position="536"/>
    </location>
</feature>
<dbReference type="PANTHER" id="PTHR46388:SF2">
    <property type="entry name" value="NHL REPEAT-CONTAINING PROTEIN 2"/>
    <property type="match status" value="1"/>
</dbReference>
<dbReference type="InterPro" id="IPR001258">
    <property type="entry name" value="NHL_repeat"/>
</dbReference>
<keyword evidence="3" id="KW-0472">Membrane</keyword>
<evidence type="ECO:0000313" key="5">
    <source>
        <dbReference type="EMBL" id="KOO23831.1"/>
    </source>
</evidence>
<organism evidence="5 6">
    <name type="scientific">Chrysochromulina tobinii</name>
    <dbReference type="NCBI Taxonomy" id="1460289"/>
    <lineage>
        <taxon>Eukaryota</taxon>
        <taxon>Haptista</taxon>
        <taxon>Haptophyta</taxon>
        <taxon>Prymnesiophyceae</taxon>
        <taxon>Prymnesiales</taxon>
        <taxon>Chrysochromulinaceae</taxon>
        <taxon>Chrysochromulina</taxon>
    </lineage>
</organism>
<dbReference type="Proteomes" id="UP000037460">
    <property type="component" value="Unassembled WGS sequence"/>
</dbReference>
<keyword evidence="1" id="KW-0677">Repeat</keyword>
<evidence type="ECO:0000256" key="1">
    <source>
        <dbReference type="ARBA" id="ARBA00022737"/>
    </source>
</evidence>
<evidence type="ECO:0000256" key="2">
    <source>
        <dbReference type="PROSITE-ProRule" id="PRU00504"/>
    </source>
</evidence>
<feature type="chain" id="PRO_5005601705" evidence="4">
    <location>
        <begin position="27"/>
        <end position="560"/>
    </location>
</feature>
<evidence type="ECO:0000256" key="4">
    <source>
        <dbReference type="SAM" id="SignalP"/>
    </source>
</evidence>
<dbReference type="AlphaFoldDB" id="A0A0M0JB76"/>
<evidence type="ECO:0000256" key="3">
    <source>
        <dbReference type="SAM" id="Phobius"/>
    </source>
</evidence>
<comment type="caution">
    <text evidence="5">The sequence shown here is derived from an EMBL/GenBank/DDBJ whole genome shotgun (WGS) entry which is preliminary data.</text>
</comment>
<keyword evidence="6" id="KW-1185">Reference proteome</keyword>
<sequence>MELGLGTMPILRMLALLISAVPRASAYTPWNLESDYFTSTLVGGNMGDLDGRQTNALFNRPDGLAIDEQAQELYIADRGNHRIRRVRIGHPDASDYVTTFVGWYQGFADGFGTNARFDEPIGLAVDGYTRLLFVADSANMVIRQVDLNTARVTTLAGSPGVQGFVNGRGGAAAFSRPAGLALALHSRQLFVCDPYNHAVRVVNVVTREVRTLAGSGIQGSADGRGEIASFELPHAVAVDADERTVYVAERSPRVRAIETAYEPASTTTVSTGGGSPPPQQVRFNLTNGTGMSAPPPPPINRNPFSPRVSTLVDDSGPSSANLQELMHRLTTNATAARLFGTNATLGHLNPCDAFDFATWLNSGANGTNPVTVLAAALSAARATNNTNMTRALANCTVYAPPPPPYVSPYERAVSAATRVCAHGVDAPEGETCHPTLRLLAGSTPGLMDGMNVNTRFYRPRGLALDPSTQLLYVADSYNHRVRLIDLTDVVVTGEGRPETDSERMVRAFRQNFAFIIMIIVGGLGFALCTFLCCRYFPLCPWAKERYHQEQLRKMRMGSRA</sequence>
<dbReference type="PROSITE" id="PS51125">
    <property type="entry name" value="NHL"/>
    <property type="match status" value="1"/>
</dbReference>
<keyword evidence="3" id="KW-1133">Transmembrane helix</keyword>
<gene>
    <name evidence="5" type="ORF">Ctob_000768</name>
</gene>
<keyword evidence="4" id="KW-0732">Signal</keyword>
<dbReference type="SUPFAM" id="SSF63829">
    <property type="entry name" value="Calcium-dependent phosphotriesterase"/>
    <property type="match status" value="1"/>
</dbReference>
<accession>A0A0M0JB76</accession>
<name>A0A0M0JB76_9EUKA</name>
<dbReference type="PANTHER" id="PTHR46388">
    <property type="entry name" value="NHL REPEAT-CONTAINING PROTEIN 2"/>
    <property type="match status" value="1"/>
</dbReference>
<dbReference type="InterPro" id="IPR011042">
    <property type="entry name" value="6-blade_b-propeller_TolB-like"/>
</dbReference>